<keyword evidence="2" id="KW-1185">Reference proteome</keyword>
<reference evidence="2" key="1">
    <citation type="submission" date="2018-05" db="EMBL/GenBank/DDBJ databases">
        <title>Genome Sequencing of selected type strains of the family Eggerthellaceae.</title>
        <authorList>
            <person name="Danylec N."/>
            <person name="Stoll D.A."/>
            <person name="Doetsch A."/>
            <person name="Huch M."/>
        </authorList>
    </citation>
    <scope>NUCLEOTIDE SEQUENCE [LARGE SCALE GENOMIC DNA]</scope>
    <source>
        <strain evidence="2">DSM 22006</strain>
    </source>
</reference>
<protein>
    <submittedName>
        <fullName evidence="1">Uncharacterized protein</fullName>
    </submittedName>
</protein>
<evidence type="ECO:0000313" key="2">
    <source>
        <dbReference type="Proteomes" id="UP000271472"/>
    </source>
</evidence>
<comment type="caution">
    <text evidence="1">The sequence shown here is derived from an EMBL/GenBank/DDBJ whole genome shotgun (WGS) entry which is preliminary data.</text>
</comment>
<evidence type="ECO:0000313" key="1">
    <source>
        <dbReference type="EMBL" id="RNM35806.1"/>
    </source>
</evidence>
<proteinExistence type="predicted"/>
<sequence length="62" mass="7130">MTFTKGELDSRRAQRQISDVFKNGLECGKNTAIHPLVETTWLLQVLYPQVKMSIENQLEHEG</sequence>
<accession>A0A3N0IGV6</accession>
<organism evidence="1 2">
    <name type="scientific">Slackia isoflavoniconvertens</name>
    <dbReference type="NCBI Taxonomy" id="572010"/>
    <lineage>
        <taxon>Bacteria</taxon>
        <taxon>Bacillati</taxon>
        <taxon>Actinomycetota</taxon>
        <taxon>Coriobacteriia</taxon>
        <taxon>Eggerthellales</taxon>
        <taxon>Eggerthellaceae</taxon>
        <taxon>Slackia</taxon>
    </lineage>
</organism>
<name>A0A3N0IGV6_9ACTN</name>
<dbReference type="AlphaFoldDB" id="A0A3N0IGV6"/>
<gene>
    <name evidence="1" type="ORF">DMP05_03760</name>
</gene>
<dbReference type="EMBL" id="QIBZ01000005">
    <property type="protein sequence ID" value="RNM35806.1"/>
    <property type="molecule type" value="Genomic_DNA"/>
</dbReference>
<dbReference type="Proteomes" id="UP000271472">
    <property type="component" value="Unassembled WGS sequence"/>
</dbReference>